<accession>A0A8H3LJM8</accession>
<name>A0A8H3LJM8_9GLOM</name>
<feature type="region of interest" description="Disordered" evidence="1">
    <location>
        <begin position="544"/>
        <end position="567"/>
    </location>
</feature>
<proteinExistence type="predicted"/>
<gene>
    <name evidence="2" type="ORF">RCL2_001668000</name>
</gene>
<feature type="compositionally biased region" description="Polar residues" evidence="1">
    <location>
        <begin position="549"/>
        <end position="567"/>
    </location>
</feature>
<comment type="caution">
    <text evidence="2">The sequence shown here is derived from an EMBL/GenBank/DDBJ whole genome shotgun (WGS) entry which is preliminary data.</text>
</comment>
<dbReference type="OrthoDB" id="2422583at2759"/>
<dbReference type="Proteomes" id="UP000615446">
    <property type="component" value="Unassembled WGS sequence"/>
</dbReference>
<evidence type="ECO:0000313" key="2">
    <source>
        <dbReference type="EMBL" id="GES89802.1"/>
    </source>
</evidence>
<evidence type="ECO:0000256" key="1">
    <source>
        <dbReference type="SAM" id="MobiDB-lite"/>
    </source>
</evidence>
<protein>
    <submittedName>
        <fullName evidence="2">Uncharacterized protein</fullName>
    </submittedName>
</protein>
<organism evidence="2 3">
    <name type="scientific">Rhizophagus clarus</name>
    <dbReference type="NCBI Taxonomy" id="94130"/>
    <lineage>
        <taxon>Eukaryota</taxon>
        <taxon>Fungi</taxon>
        <taxon>Fungi incertae sedis</taxon>
        <taxon>Mucoromycota</taxon>
        <taxon>Glomeromycotina</taxon>
        <taxon>Glomeromycetes</taxon>
        <taxon>Glomerales</taxon>
        <taxon>Glomeraceae</taxon>
        <taxon>Rhizophagus</taxon>
    </lineage>
</organism>
<sequence length="801" mass="92139">MTEQSSLSEFLNASALYYQGYRASDIDASLYKIRDDSVKPRHFLGADNADEIEAILTEHEGHSLHEIIDDTCLEIFPEWDKETMSIAKSSEEKKISLHVLTFAVAFLNEKYKKKVSEEIRQRNREKKLQQKNEQAEIDEERAVLPDIINLYKTARSAEKKAIEANREETLRWCSYAREFKRMYKDFMVNNKVGEKKAKDQVYDFIIKQLSDTKRKTLCRQTQKALRIDDLFEKIGMDKLQYIKTYSADTISKFTDPQIQTIIDHFTEKPNMEFIDDTEDVEQDDEVPEGSDQNNALEVLSLAKLTSTAPIPLAHISNSSDDTSSSKKLDTKVEVVPPIPQSNNPTHVQARNKVLKLYPDISFHSKPFDESEDVYRCRTKSSICPSCKTNHKENIVGRYWEGSYLLSCMYKMKGLEPWSLPCPICGKHVYFLRHDQKIDYQSTPKACQSCYSMTRFINMVTWSQEDPYSWLSSLEEKWQKVNCEIHRTLQNEPNNHTSWPGGNNNNLAQISSDIGYHFLGCLSSSLELRFSTFKEDEFRDANRLFDEKSGTPSGKYENNSARSIGSTRSTGSKIASINREYNVFERDFKMKRNGCEIHDGCIDSLSYENEETGNKAENGEYADVKVGIGCEGCPNRRTITELQSRFGELLRIGSLGGDAWKPTTPSKTCHPVHTHSRYTEEGSSIIKHQGSVSQVPVRERTEGTASRRSDTSILVDKFEDISRIATLFKFKILDVDPKELTYYIKYCCGRVFLWDDENLLLWPLGDSPEEASKYTIKGKDRLGWFVENGIVYEYIKKPQFKK</sequence>
<dbReference type="EMBL" id="BLAL01000191">
    <property type="protein sequence ID" value="GES89802.1"/>
    <property type="molecule type" value="Genomic_DNA"/>
</dbReference>
<reference evidence="2" key="1">
    <citation type="submission" date="2019-10" db="EMBL/GenBank/DDBJ databases">
        <title>Conservation and host-specific expression of non-tandemly repeated heterogenous ribosome RNA gene in arbuscular mycorrhizal fungi.</title>
        <authorList>
            <person name="Maeda T."/>
            <person name="Kobayashi Y."/>
            <person name="Nakagawa T."/>
            <person name="Ezawa T."/>
            <person name="Yamaguchi K."/>
            <person name="Bino T."/>
            <person name="Nishimoto Y."/>
            <person name="Shigenobu S."/>
            <person name="Kawaguchi M."/>
        </authorList>
    </citation>
    <scope>NUCLEOTIDE SEQUENCE</scope>
    <source>
        <strain evidence="2">HR1</strain>
    </source>
</reference>
<dbReference type="AlphaFoldDB" id="A0A8H3LJM8"/>
<evidence type="ECO:0000313" key="3">
    <source>
        <dbReference type="Proteomes" id="UP000615446"/>
    </source>
</evidence>